<accession>A0A7Y9C6S4</accession>
<dbReference type="Pfam" id="PF12969">
    <property type="entry name" value="DUF3857"/>
    <property type="match status" value="1"/>
</dbReference>
<dbReference type="RefSeq" id="WP_176007425.1">
    <property type="nucleotide sequence ID" value="NZ_JABWMI010000021.1"/>
</dbReference>
<evidence type="ECO:0000313" key="3">
    <source>
        <dbReference type="Proteomes" id="UP000535020"/>
    </source>
</evidence>
<comment type="caution">
    <text evidence="2">The sequence shown here is derived from an EMBL/GenBank/DDBJ whole genome shotgun (WGS) entry which is preliminary data.</text>
</comment>
<gene>
    <name evidence="2" type="ORF">HZF10_16930</name>
</gene>
<keyword evidence="3" id="KW-1185">Reference proteome</keyword>
<reference evidence="2 3" key="1">
    <citation type="submission" date="2020-07" db="EMBL/GenBank/DDBJ databases">
        <authorList>
            <person name="Sun Q."/>
        </authorList>
    </citation>
    <scope>NUCLEOTIDE SEQUENCE [LARGE SCALE GENOMIC DNA]</scope>
    <source>
        <strain evidence="2 3">MAH-1</strain>
    </source>
</reference>
<dbReference type="Proteomes" id="UP000535020">
    <property type="component" value="Unassembled WGS sequence"/>
</dbReference>
<sequence>MRFSDSFTKRFYAIVFFLGASIAIAQKRPELGHVTVAELEQKKHPKDSSAAAAYLYKHTKVTFSFDAGGIKVITDTEAKIKVYGKDGYDYATYEDFYYVRGGSISVKEAATYNLVNGKVEKTKLKGESEFESKVTKQIRSKKFVLPNVREGSILEYRIVKTTYSIGRLRDFYFQNDIPVDYVQYELRLPSDFKYSKLIRGSLNPEIREETITEAYGSQVQKTTYTLKDVAAMKEEEYVTNIDNFRSHIECELSGYTDSYNILHRFSTDWASVGGHVFEDEDFGPELKRTNYFEEDIKPLVDGKTDIEKMNILFNYVQSRMVWNKYMGYSCDDGVRAAYKNKIGNIAEINLMLTSMLRHSGLKADPILLSTRENGIYSFPSLTAFDYVICGVKIGEELHLLDASDKHAQPNILPVRAINDKGRLFNEKEGSYTVSLEPEKFSRKMVTVLATLTPDGQIDGQARDNYFEHHALRYRDSYADLGKELCADKTEKRFSGLEISDYDVLNRDNLAKPVTESYTFHHSGLADLIGDKIYFSPMLFLSLAKSPFTQDKREYPVDFVFPYQDKYVISIKIPDGYEVESVPKEAKLGMQDNLGTFFYSIAPQQKTLQLTVQYNINKAVISEEYYEILKEFFSQMIAKQNEKVILKKV</sequence>
<proteinExistence type="predicted"/>
<protein>
    <submittedName>
        <fullName evidence="2">DUF3857 domain-containing protein</fullName>
    </submittedName>
</protein>
<dbReference type="Gene3D" id="2.60.120.1130">
    <property type="match status" value="1"/>
</dbReference>
<evidence type="ECO:0000313" key="2">
    <source>
        <dbReference type="EMBL" id="NYA72616.1"/>
    </source>
</evidence>
<organism evidence="2 3">
    <name type="scientific">Flavobacterium agri</name>
    <dbReference type="NCBI Taxonomy" id="2743471"/>
    <lineage>
        <taxon>Bacteria</taxon>
        <taxon>Pseudomonadati</taxon>
        <taxon>Bacteroidota</taxon>
        <taxon>Flavobacteriia</taxon>
        <taxon>Flavobacteriales</taxon>
        <taxon>Flavobacteriaceae</taxon>
        <taxon>Flavobacterium</taxon>
    </lineage>
</organism>
<dbReference type="Gene3D" id="3.10.620.30">
    <property type="match status" value="1"/>
</dbReference>
<name>A0A7Y9C6S4_9FLAO</name>
<evidence type="ECO:0000259" key="1">
    <source>
        <dbReference type="Pfam" id="PF12969"/>
    </source>
</evidence>
<dbReference type="EMBL" id="JACBJI010000009">
    <property type="protein sequence ID" value="NYA72616.1"/>
    <property type="molecule type" value="Genomic_DNA"/>
</dbReference>
<dbReference type="Gene3D" id="2.60.40.3140">
    <property type="match status" value="1"/>
</dbReference>
<dbReference type="AlphaFoldDB" id="A0A7Y9C6S4"/>
<feature type="domain" description="DUF3857" evidence="1">
    <location>
        <begin position="100"/>
        <end position="230"/>
    </location>
</feature>
<dbReference type="InterPro" id="IPR024618">
    <property type="entry name" value="DUF3857"/>
</dbReference>